<keyword evidence="1" id="KW-1133">Transmembrane helix</keyword>
<evidence type="ECO:0000313" key="4">
    <source>
        <dbReference type="Proteomes" id="UP000092714"/>
    </source>
</evidence>
<dbReference type="GeneID" id="42777080"/>
<dbReference type="RefSeq" id="WP_027099235.1">
    <property type="nucleotide sequence ID" value="NZ_CABHIH010000010.1"/>
</dbReference>
<dbReference type="AlphaFoldDB" id="A0A174IP02"/>
<sequence>MKDRNKKVVRWGLFLGWMIFIFYMSHQPGDKSSEQSKFVLYIFNLLGLKLDNYFGELATLVIRKGAHFTEYFILFILTYNVISLYVIERKSRFYSIILVFLYACSDEFHQSFIPGRGPAFKDVMIDTSGGILGYFCVSIYNRIIRKRREL</sequence>
<dbReference type="eggNOG" id="COG5652">
    <property type="taxonomic scope" value="Bacteria"/>
</dbReference>
<proteinExistence type="predicted"/>
<comment type="caution">
    <text evidence="3">The sequence shown here is derived from an EMBL/GenBank/DDBJ whole genome shotgun (WGS) entry which is preliminary data.</text>
</comment>
<dbReference type="PIRSF" id="PIRSF019083">
    <property type="entry name" value="UCP019083_VanZ"/>
    <property type="match status" value="1"/>
</dbReference>
<accession>A0A174IP02</accession>
<dbReference type="InterPro" id="IPR006976">
    <property type="entry name" value="VanZ-like"/>
</dbReference>
<keyword evidence="1" id="KW-0472">Membrane</keyword>
<dbReference type="Pfam" id="PF04892">
    <property type="entry name" value="VanZ"/>
    <property type="match status" value="1"/>
</dbReference>
<dbReference type="OrthoDB" id="291892at2"/>
<keyword evidence="1" id="KW-0812">Transmembrane</keyword>
<gene>
    <name evidence="3" type="ORF">CP373A1_14640</name>
</gene>
<dbReference type="InterPro" id="IPR016747">
    <property type="entry name" value="Phosphotransbutyrylase"/>
</dbReference>
<name>A0A174IP02_9CLOT</name>
<organism evidence="3 4">
    <name type="scientific">Clostridium paraputrificum</name>
    <dbReference type="NCBI Taxonomy" id="29363"/>
    <lineage>
        <taxon>Bacteria</taxon>
        <taxon>Bacillati</taxon>
        <taxon>Bacillota</taxon>
        <taxon>Clostridia</taxon>
        <taxon>Eubacteriales</taxon>
        <taxon>Clostridiaceae</taxon>
        <taxon>Clostridium</taxon>
    </lineage>
</organism>
<evidence type="ECO:0000313" key="3">
    <source>
        <dbReference type="EMBL" id="OBY09701.1"/>
    </source>
</evidence>
<reference evidence="3 4" key="1">
    <citation type="submission" date="2016-06" db="EMBL/GenBank/DDBJ databases">
        <authorList>
            <person name="Kjaerup R.B."/>
            <person name="Dalgaard T.S."/>
            <person name="Juul-Madsen H.R."/>
        </authorList>
    </citation>
    <scope>NUCLEOTIDE SEQUENCE [LARGE SCALE GENOMIC DNA]</scope>
    <source>
        <strain evidence="3 4">373-A1</strain>
    </source>
</reference>
<protein>
    <recommendedName>
        <fullName evidence="2">VanZ-like domain-containing protein</fullName>
    </recommendedName>
</protein>
<evidence type="ECO:0000259" key="2">
    <source>
        <dbReference type="Pfam" id="PF04892"/>
    </source>
</evidence>
<dbReference type="NCBIfam" id="NF037970">
    <property type="entry name" value="vanZ_1"/>
    <property type="match status" value="1"/>
</dbReference>
<keyword evidence="4" id="KW-1185">Reference proteome</keyword>
<evidence type="ECO:0000256" key="1">
    <source>
        <dbReference type="SAM" id="Phobius"/>
    </source>
</evidence>
<dbReference type="EMBL" id="MAPZ01000027">
    <property type="protein sequence ID" value="OBY09701.1"/>
    <property type="molecule type" value="Genomic_DNA"/>
</dbReference>
<feature type="transmembrane region" description="Helical" evidence="1">
    <location>
        <begin position="123"/>
        <end position="144"/>
    </location>
</feature>
<dbReference type="Proteomes" id="UP000092714">
    <property type="component" value="Unassembled WGS sequence"/>
</dbReference>
<feature type="transmembrane region" description="Helical" evidence="1">
    <location>
        <begin position="68"/>
        <end position="87"/>
    </location>
</feature>
<feature type="transmembrane region" description="Helical" evidence="1">
    <location>
        <begin position="7"/>
        <end position="26"/>
    </location>
</feature>
<feature type="domain" description="VanZ-like" evidence="2">
    <location>
        <begin position="13"/>
        <end position="139"/>
    </location>
</feature>